<dbReference type="InterPro" id="IPR036390">
    <property type="entry name" value="WH_DNA-bd_sf"/>
</dbReference>
<dbReference type="PANTHER" id="PTHR30346:SF28">
    <property type="entry name" value="HTH-TYPE TRANSCRIPTIONAL REGULATOR CYNR"/>
    <property type="match status" value="1"/>
</dbReference>
<dbReference type="GO" id="GO:0003677">
    <property type="term" value="F:DNA binding"/>
    <property type="evidence" value="ECO:0007669"/>
    <property type="project" value="UniProtKB-KW"/>
</dbReference>
<dbReference type="SUPFAM" id="SSF53850">
    <property type="entry name" value="Periplasmic binding protein-like II"/>
    <property type="match status" value="1"/>
</dbReference>
<feature type="domain" description="HTH lysR-type" evidence="6">
    <location>
        <begin position="1"/>
        <end position="58"/>
    </location>
</feature>
<comment type="similarity">
    <text evidence="1">Belongs to the LysR transcriptional regulatory family.</text>
</comment>
<dbReference type="Proteomes" id="UP000049828">
    <property type="component" value="Unassembled WGS sequence"/>
</dbReference>
<evidence type="ECO:0000256" key="2">
    <source>
        <dbReference type="ARBA" id="ARBA00023015"/>
    </source>
</evidence>
<keyword evidence="5" id="KW-0472">Membrane</keyword>
<gene>
    <name evidence="7" type="ORF">RIL183_11811</name>
</gene>
<dbReference type="Gene3D" id="3.40.190.290">
    <property type="match status" value="1"/>
</dbReference>
<dbReference type="AlphaFoldDB" id="A0A0M6W8W3"/>
<dbReference type="RefSeq" id="WP_055038986.1">
    <property type="nucleotide sequence ID" value="NZ_CVRS01000002.1"/>
</dbReference>
<keyword evidence="8" id="KW-1185">Reference proteome</keyword>
<organism evidence="7 8">
    <name type="scientific">Roseburia inulinivorans</name>
    <dbReference type="NCBI Taxonomy" id="360807"/>
    <lineage>
        <taxon>Bacteria</taxon>
        <taxon>Bacillati</taxon>
        <taxon>Bacillota</taxon>
        <taxon>Clostridia</taxon>
        <taxon>Lachnospirales</taxon>
        <taxon>Lachnospiraceae</taxon>
        <taxon>Roseburia</taxon>
    </lineage>
</organism>
<dbReference type="InterPro" id="IPR000847">
    <property type="entry name" value="LysR_HTH_N"/>
</dbReference>
<dbReference type="SUPFAM" id="SSF46785">
    <property type="entry name" value="Winged helix' DNA-binding domain"/>
    <property type="match status" value="1"/>
</dbReference>
<keyword evidence="3" id="KW-0238">DNA-binding</keyword>
<keyword evidence="4" id="KW-0804">Transcription</keyword>
<keyword evidence="2" id="KW-0805">Transcription regulation</keyword>
<dbReference type="Gene3D" id="1.10.10.10">
    <property type="entry name" value="Winged helix-like DNA-binding domain superfamily/Winged helix DNA-binding domain"/>
    <property type="match status" value="1"/>
</dbReference>
<dbReference type="CDD" id="cd05466">
    <property type="entry name" value="PBP2_LTTR_substrate"/>
    <property type="match status" value="1"/>
</dbReference>
<dbReference type="InterPro" id="IPR036388">
    <property type="entry name" value="WH-like_DNA-bd_sf"/>
</dbReference>
<dbReference type="GO" id="GO:0003700">
    <property type="term" value="F:DNA-binding transcription factor activity"/>
    <property type="evidence" value="ECO:0007669"/>
    <property type="project" value="InterPro"/>
</dbReference>
<dbReference type="InterPro" id="IPR005119">
    <property type="entry name" value="LysR_subst-bd"/>
</dbReference>
<evidence type="ECO:0000256" key="1">
    <source>
        <dbReference type="ARBA" id="ARBA00009437"/>
    </source>
</evidence>
<accession>A0A0M6W8W3</accession>
<dbReference type="PROSITE" id="PS50931">
    <property type="entry name" value="HTH_LYSR"/>
    <property type="match status" value="1"/>
</dbReference>
<sequence>MNTKELQYFMKVCEEQSINKAAGKLFITQQGLSRVIANLEKNLNVKLLERNARGVFPTEEGQYLYEKCEKLICMLDEIEAGMKQMANRRKRLTIGYACGVMHAFSFQLIQKYKSEHREMEITCEEFLNQELIDKITQSEIDVGFIIGKNSSGELVKEQLTERQMVILVYPGHPFYEKDGIYIRELENEPLIMLGERSFLYYEFQRMCRQCGFEPQIVVKTMESAMTRKLCREHVGIGLDVDFELEETALEGIRKIPIMDHLTWVVQMAYRNDSRNFSNIKEFAAYIEQNM</sequence>
<dbReference type="PANTHER" id="PTHR30346">
    <property type="entry name" value="TRANSCRIPTIONAL DUAL REGULATOR HCAR-RELATED"/>
    <property type="match status" value="1"/>
</dbReference>
<keyword evidence="5" id="KW-1133">Transmembrane helix</keyword>
<evidence type="ECO:0000313" key="7">
    <source>
        <dbReference type="EMBL" id="CRL31849.1"/>
    </source>
</evidence>
<evidence type="ECO:0000256" key="3">
    <source>
        <dbReference type="ARBA" id="ARBA00023125"/>
    </source>
</evidence>
<protein>
    <recommendedName>
        <fullName evidence="6">HTH lysR-type domain-containing protein</fullName>
    </recommendedName>
</protein>
<evidence type="ECO:0000313" key="8">
    <source>
        <dbReference type="Proteomes" id="UP000049828"/>
    </source>
</evidence>
<evidence type="ECO:0000256" key="5">
    <source>
        <dbReference type="SAM" id="Phobius"/>
    </source>
</evidence>
<feature type="transmembrane region" description="Helical" evidence="5">
    <location>
        <begin position="92"/>
        <end position="109"/>
    </location>
</feature>
<evidence type="ECO:0000259" key="6">
    <source>
        <dbReference type="PROSITE" id="PS50931"/>
    </source>
</evidence>
<name>A0A0M6W8W3_9FIRM</name>
<dbReference type="Pfam" id="PF00126">
    <property type="entry name" value="HTH_1"/>
    <property type="match status" value="1"/>
</dbReference>
<dbReference type="OrthoDB" id="1652954at2"/>
<dbReference type="Pfam" id="PF03466">
    <property type="entry name" value="LysR_substrate"/>
    <property type="match status" value="1"/>
</dbReference>
<dbReference type="PRINTS" id="PR00039">
    <property type="entry name" value="HTHLYSR"/>
</dbReference>
<reference evidence="8" key="1">
    <citation type="submission" date="2015-05" db="EMBL/GenBank/DDBJ databases">
        <authorList>
            <consortium name="Pathogen Informatics"/>
        </authorList>
    </citation>
    <scope>NUCLEOTIDE SEQUENCE [LARGE SCALE GENOMIC DNA]</scope>
    <source>
        <strain evidence="8">L1-83</strain>
    </source>
</reference>
<proteinExistence type="inferred from homology"/>
<dbReference type="EMBL" id="CVRS01000002">
    <property type="protein sequence ID" value="CRL31849.1"/>
    <property type="molecule type" value="Genomic_DNA"/>
</dbReference>
<dbReference type="GO" id="GO:0032993">
    <property type="term" value="C:protein-DNA complex"/>
    <property type="evidence" value="ECO:0007669"/>
    <property type="project" value="TreeGrafter"/>
</dbReference>
<keyword evidence="5" id="KW-0812">Transmembrane</keyword>
<dbReference type="FunFam" id="1.10.10.10:FF:000001">
    <property type="entry name" value="LysR family transcriptional regulator"/>
    <property type="match status" value="1"/>
</dbReference>
<evidence type="ECO:0000256" key="4">
    <source>
        <dbReference type="ARBA" id="ARBA00023163"/>
    </source>
</evidence>